<name>A0A830D876_9LAMI</name>
<feature type="region of interest" description="Disordered" evidence="3">
    <location>
        <begin position="229"/>
        <end position="257"/>
    </location>
</feature>
<dbReference type="InterPro" id="IPR035979">
    <property type="entry name" value="RBD_domain_sf"/>
</dbReference>
<organism evidence="6 7">
    <name type="scientific">Phtheirospermum japonicum</name>
    <dbReference type="NCBI Taxonomy" id="374723"/>
    <lineage>
        <taxon>Eukaryota</taxon>
        <taxon>Viridiplantae</taxon>
        <taxon>Streptophyta</taxon>
        <taxon>Embryophyta</taxon>
        <taxon>Tracheophyta</taxon>
        <taxon>Spermatophyta</taxon>
        <taxon>Magnoliopsida</taxon>
        <taxon>eudicotyledons</taxon>
        <taxon>Gunneridae</taxon>
        <taxon>Pentapetalae</taxon>
        <taxon>asterids</taxon>
        <taxon>lamiids</taxon>
        <taxon>Lamiales</taxon>
        <taxon>Orobanchaceae</taxon>
        <taxon>Orobanchaceae incertae sedis</taxon>
        <taxon>Phtheirospermum</taxon>
    </lineage>
</organism>
<evidence type="ECO:0000313" key="7">
    <source>
        <dbReference type="Proteomes" id="UP000653305"/>
    </source>
</evidence>
<dbReference type="PROSITE" id="PS50177">
    <property type="entry name" value="NTF2_DOMAIN"/>
    <property type="match status" value="1"/>
</dbReference>
<dbReference type="Gene3D" id="3.30.70.330">
    <property type="match status" value="1"/>
</dbReference>
<feature type="domain" description="RRM" evidence="4">
    <location>
        <begin position="282"/>
        <end position="370"/>
    </location>
</feature>
<dbReference type="CDD" id="cd00590">
    <property type="entry name" value="RRM_SF"/>
    <property type="match status" value="1"/>
</dbReference>
<dbReference type="SMART" id="SM00360">
    <property type="entry name" value="RRM"/>
    <property type="match status" value="1"/>
</dbReference>
<protein>
    <submittedName>
        <fullName evidence="6">Putative g3bp-like protein</fullName>
    </submittedName>
</protein>
<comment type="caution">
    <text evidence="6">The sequence shown here is derived from an EMBL/GenBank/DDBJ whole genome shotgun (WGS) entry which is preliminary data.</text>
</comment>
<dbReference type="InterPro" id="IPR002075">
    <property type="entry name" value="NTF2_dom"/>
</dbReference>
<dbReference type="SUPFAM" id="SSF54928">
    <property type="entry name" value="RNA-binding domain, RBD"/>
    <property type="match status" value="1"/>
</dbReference>
<dbReference type="GO" id="GO:0003729">
    <property type="term" value="F:mRNA binding"/>
    <property type="evidence" value="ECO:0007669"/>
    <property type="project" value="TreeGrafter"/>
</dbReference>
<dbReference type="InterPro" id="IPR000504">
    <property type="entry name" value="RRM_dom"/>
</dbReference>
<dbReference type="PANTHER" id="PTHR10693:SF58">
    <property type="entry name" value="OS02G0131700 PROTEIN"/>
    <property type="match status" value="1"/>
</dbReference>
<dbReference type="Pfam" id="PF02136">
    <property type="entry name" value="NTF2"/>
    <property type="match status" value="1"/>
</dbReference>
<dbReference type="InterPro" id="IPR012677">
    <property type="entry name" value="Nucleotide-bd_a/b_plait_sf"/>
</dbReference>
<dbReference type="GO" id="GO:1990904">
    <property type="term" value="C:ribonucleoprotein complex"/>
    <property type="evidence" value="ECO:0007669"/>
    <property type="project" value="TreeGrafter"/>
</dbReference>
<evidence type="ECO:0000256" key="3">
    <source>
        <dbReference type="SAM" id="MobiDB-lite"/>
    </source>
</evidence>
<dbReference type="OrthoDB" id="339151at2759"/>
<dbReference type="InterPro" id="IPR032710">
    <property type="entry name" value="NTF2-like_dom_sf"/>
</dbReference>
<evidence type="ECO:0000259" key="4">
    <source>
        <dbReference type="PROSITE" id="PS50102"/>
    </source>
</evidence>
<dbReference type="Gene3D" id="3.10.450.50">
    <property type="match status" value="1"/>
</dbReference>
<dbReference type="PANTHER" id="PTHR10693">
    <property type="entry name" value="RAS GTPASE-ACTIVATING PROTEIN-BINDING PROTEIN"/>
    <property type="match status" value="1"/>
</dbReference>
<dbReference type="SUPFAM" id="SSF54427">
    <property type="entry name" value="NTF2-like"/>
    <property type="match status" value="1"/>
</dbReference>
<keyword evidence="1 2" id="KW-0694">RNA-binding</keyword>
<dbReference type="EMBL" id="BMAC01000758">
    <property type="protein sequence ID" value="GFQ02602.1"/>
    <property type="molecule type" value="Genomic_DNA"/>
</dbReference>
<feature type="compositionally biased region" description="Polar residues" evidence="3">
    <location>
        <begin position="245"/>
        <end position="257"/>
    </location>
</feature>
<dbReference type="PROSITE" id="PS50102">
    <property type="entry name" value="RRM"/>
    <property type="match status" value="1"/>
</dbReference>
<dbReference type="InterPro" id="IPR018222">
    <property type="entry name" value="Nuclear_transport_factor_2_euk"/>
</dbReference>
<keyword evidence="7" id="KW-1185">Reference proteome</keyword>
<evidence type="ECO:0000259" key="5">
    <source>
        <dbReference type="PROSITE" id="PS50177"/>
    </source>
</evidence>
<evidence type="ECO:0000313" key="6">
    <source>
        <dbReference type="EMBL" id="GFQ02602.1"/>
    </source>
</evidence>
<evidence type="ECO:0000256" key="1">
    <source>
        <dbReference type="ARBA" id="ARBA00022884"/>
    </source>
</evidence>
<gene>
    <name evidence="6" type="ORF">PHJA_002404200</name>
</gene>
<dbReference type="GO" id="GO:0005829">
    <property type="term" value="C:cytosol"/>
    <property type="evidence" value="ECO:0007669"/>
    <property type="project" value="TreeGrafter"/>
</dbReference>
<dbReference type="AlphaFoldDB" id="A0A830D876"/>
<proteinExistence type="predicted"/>
<dbReference type="InterPro" id="IPR039539">
    <property type="entry name" value="Ras_GTPase_bind_prot"/>
</dbReference>
<evidence type="ECO:0000256" key="2">
    <source>
        <dbReference type="PROSITE-ProRule" id="PRU00176"/>
    </source>
</evidence>
<dbReference type="Pfam" id="PF00076">
    <property type="entry name" value="RRM_1"/>
    <property type="match status" value="1"/>
</dbReference>
<feature type="domain" description="NTF2" evidence="5">
    <location>
        <begin position="14"/>
        <end position="95"/>
    </location>
</feature>
<accession>A0A830D876</accession>
<reference evidence="6" key="1">
    <citation type="submission" date="2020-07" db="EMBL/GenBank/DDBJ databases">
        <title>Ethylene signaling mediates host invasion by parasitic plants.</title>
        <authorList>
            <person name="Yoshida S."/>
        </authorList>
    </citation>
    <scope>NUCLEOTIDE SEQUENCE</scope>
    <source>
        <strain evidence="6">Okayama</strain>
    </source>
</reference>
<sequence>MATAFPLPVTAAQVGTYFVGQYYQMLQNQPDFVHQFYSDSSTMLRIDGNTRDTATAMLQIHQLIMSLSYTGIEIKTAHSLESWNSGVLEKGFFVINDIFHYVDEEQILQHPVGYLPQSNLDSKLHSPVTVREQVPNHLLGGNIQSREFSPPAKIEDGGLVDNYNYTEEQIQRVPEAENILEDSYAVQSNGTMNAVPDHFSSPVVEPAEEPQKHTYASIAAKRQSTPAVNFQTSSNKPAPHEWQSVPETPSQPLVASSNHVERPGFDITEDTPAMEDEEVEVKSVYVRNVPSTMAAFEIGEEFKKFGKLRPDGVAIRTRKDIDVCYAFVEFEDISGVQNAIKASTVQIGAHQLYIEGRRPNRNISIRGGRIDVHYVIYGAYCLGITSKATLGFKLVTKTNAPSNMVLVFQIAPVEGEEGVEAGLATRWTEQEDALGVVASVGRAIKMDLITITTDQGGMVSIGNLFDRIGHTQPANQDRETDTIEAYHFVAILWLADTTNVFCFMLVDVLD</sequence>
<dbReference type="Proteomes" id="UP000653305">
    <property type="component" value="Unassembled WGS sequence"/>
</dbReference>